<protein>
    <recommendedName>
        <fullName evidence="6">NUDIX hydrolase</fullName>
    </recommendedName>
</protein>
<dbReference type="EMBL" id="MQWB01000001">
    <property type="protein sequence ID" value="OZC02137.1"/>
    <property type="molecule type" value="Genomic_DNA"/>
</dbReference>
<keyword evidence="2" id="KW-0378">Hydrolase</keyword>
<dbReference type="InParanoid" id="A0A259TWY4"/>
<keyword evidence="3" id="KW-0732">Signal</keyword>
<dbReference type="AlphaFoldDB" id="A0A259TWY4"/>
<gene>
    <name evidence="4" type="ORF">BSZ36_03530</name>
</gene>
<proteinExistence type="predicted"/>
<dbReference type="GO" id="GO:0005737">
    <property type="term" value="C:cytoplasm"/>
    <property type="evidence" value="ECO:0007669"/>
    <property type="project" value="TreeGrafter"/>
</dbReference>
<dbReference type="GO" id="GO:0046872">
    <property type="term" value="F:metal ion binding"/>
    <property type="evidence" value="ECO:0007669"/>
    <property type="project" value="UniProtKB-KW"/>
</dbReference>
<keyword evidence="5" id="KW-1185">Reference proteome</keyword>
<accession>A0A259TWY4</accession>
<organism evidence="4 5">
    <name type="scientific">Rubricoccus marinus</name>
    <dbReference type="NCBI Taxonomy" id="716817"/>
    <lineage>
        <taxon>Bacteria</taxon>
        <taxon>Pseudomonadati</taxon>
        <taxon>Rhodothermota</taxon>
        <taxon>Rhodothermia</taxon>
        <taxon>Rhodothermales</taxon>
        <taxon>Rubricoccaceae</taxon>
        <taxon>Rubricoccus</taxon>
    </lineage>
</organism>
<dbReference type="PANTHER" id="PTHR23422">
    <property type="entry name" value="DIPEPTIDYL PEPTIDASE III-RELATED"/>
    <property type="match status" value="1"/>
</dbReference>
<evidence type="ECO:0008006" key="6">
    <source>
        <dbReference type="Google" id="ProtNLM"/>
    </source>
</evidence>
<name>A0A259TWY4_9BACT</name>
<evidence type="ECO:0000256" key="3">
    <source>
        <dbReference type="SAM" id="SignalP"/>
    </source>
</evidence>
<dbReference type="GO" id="GO:0008239">
    <property type="term" value="F:dipeptidyl-peptidase activity"/>
    <property type="evidence" value="ECO:0007669"/>
    <property type="project" value="TreeGrafter"/>
</dbReference>
<evidence type="ECO:0000256" key="2">
    <source>
        <dbReference type="ARBA" id="ARBA00022801"/>
    </source>
</evidence>
<evidence type="ECO:0000313" key="4">
    <source>
        <dbReference type="EMBL" id="OZC02137.1"/>
    </source>
</evidence>
<dbReference type="RefSeq" id="WP_094546068.1">
    <property type="nucleotide sequence ID" value="NZ_MQWB01000001.1"/>
</dbReference>
<comment type="caution">
    <text evidence="4">The sequence shown here is derived from an EMBL/GenBank/DDBJ whole genome shotgun (WGS) entry which is preliminary data.</text>
</comment>
<sequence length="581" mass="64055">MLRLSPLFALLFLAAPAFAQAWTDADTEAVTGDLLTIRFEPDLSGLSEGKQKAVEHLLAAGQILQDLYEEQVHPDAAAVRAALVPDSPEALLYRLFKGPVGTTSDNRSVAFAGGARPPMPERAMYPEGVTVEEVEAFLAEHPERRDDILGLRTAVHRATPEAIAADLKAFRDVPGLALFHPEAFFHLTELSEGHEPNSLYAVPYAVAYSNRLMLVRQRLLAAASAIADEDSDFAAYLRLRANDLLTGNYEGGDAAWVTGQFNNLNVQVGSYETYDDALFGVKAFYGLSLLARDAERSEELAAALTDIQALENSLPYDRHKGVRSQIPVSVYNVIADFGQARGTNTATILPNEADHARKYGRTILLRYNVLTDPQLFAGAKARFCAGVMPEHCDDLTLPGNFQRTLWHEVGHYLGVDKTDDGRNLGPALQRSADLLEEMKSDLVSLFVARQLGESGYYTPEALRSVYASGVLRVLQSAQPRREQAYQTMQLMQWNYFMENDLLAFDPASGRIAIDYDRYHDVVAGLLREVLAVQSAGDPDRAEAFVERYTTWDENLHGRVAAALKAAPSPGYRLVRYAELGE</sequence>
<dbReference type="InterPro" id="IPR039461">
    <property type="entry name" value="Peptidase_M49"/>
</dbReference>
<feature type="chain" id="PRO_5012017226" description="NUDIX hydrolase" evidence="3">
    <location>
        <begin position="20"/>
        <end position="581"/>
    </location>
</feature>
<dbReference type="Proteomes" id="UP000216446">
    <property type="component" value="Unassembled WGS sequence"/>
</dbReference>
<dbReference type="OrthoDB" id="9812747at2"/>
<keyword evidence="1" id="KW-0479">Metal-binding</keyword>
<evidence type="ECO:0000313" key="5">
    <source>
        <dbReference type="Proteomes" id="UP000216446"/>
    </source>
</evidence>
<evidence type="ECO:0000256" key="1">
    <source>
        <dbReference type="ARBA" id="ARBA00022723"/>
    </source>
</evidence>
<dbReference type="PANTHER" id="PTHR23422:SF9">
    <property type="entry name" value="ZN-DEPENDENT HYDROLASE"/>
    <property type="match status" value="1"/>
</dbReference>
<feature type="signal peptide" evidence="3">
    <location>
        <begin position="1"/>
        <end position="19"/>
    </location>
</feature>
<reference evidence="4 5" key="1">
    <citation type="submission" date="2016-11" db="EMBL/GenBank/DDBJ databases">
        <title>Study of marine rhodopsin-containing bacteria.</title>
        <authorList>
            <person name="Yoshizawa S."/>
            <person name="Kumagai Y."/>
            <person name="Kogure K."/>
        </authorList>
    </citation>
    <scope>NUCLEOTIDE SEQUENCE [LARGE SCALE GENOMIC DNA]</scope>
    <source>
        <strain evidence="4 5">SG-29</strain>
    </source>
</reference>